<accession>A0A4Z2FAG8</accession>
<dbReference type="EMBL" id="SRLO01001430">
    <property type="protein sequence ID" value="TNN37871.1"/>
    <property type="molecule type" value="Genomic_DNA"/>
</dbReference>
<organism evidence="1 2">
    <name type="scientific">Liparis tanakae</name>
    <name type="common">Tanaka's snailfish</name>
    <dbReference type="NCBI Taxonomy" id="230148"/>
    <lineage>
        <taxon>Eukaryota</taxon>
        <taxon>Metazoa</taxon>
        <taxon>Chordata</taxon>
        <taxon>Craniata</taxon>
        <taxon>Vertebrata</taxon>
        <taxon>Euteleostomi</taxon>
        <taxon>Actinopterygii</taxon>
        <taxon>Neopterygii</taxon>
        <taxon>Teleostei</taxon>
        <taxon>Neoteleostei</taxon>
        <taxon>Acanthomorphata</taxon>
        <taxon>Eupercaria</taxon>
        <taxon>Perciformes</taxon>
        <taxon>Cottioidei</taxon>
        <taxon>Cottales</taxon>
        <taxon>Liparidae</taxon>
        <taxon>Liparis</taxon>
    </lineage>
</organism>
<reference evidence="1 2" key="1">
    <citation type="submission" date="2019-03" db="EMBL/GenBank/DDBJ databases">
        <title>First draft genome of Liparis tanakae, snailfish: a comprehensive survey of snailfish specific genes.</title>
        <authorList>
            <person name="Kim W."/>
            <person name="Song I."/>
            <person name="Jeong J.-H."/>
            <person name="Kim D."/>
            <person name="Kim S."/>
            <person name="Ryu S."/>
            <person name="Song J.Y."/>
            <person name="Lee S.K."/>
        </authorList>
    </citation>
    <scope>NUCLEOTIDE SEQUENCE [LARGE SCALE GENOMIC DNA]</scope>
    <source>
        <tissue evidence="1">Muscle</tissue>
    </source>
</reference>
<proteinExistence type="predicted"/>
<name>A0A4Z2FAG8_9TELE</name>
<dbReference type="AlphaFoldDB" id="A0A4Z2FAG8"/>
<evidence type="ECO:0000313" key="2">
    <source>
        <dbReference type="Proteomes" id="UP000314294"/>
    </source>
</evidence>
<gene>
    <name evidence="1" type="ORF">EYF80_051954</name>
</gene>
<dbReference type="Proteomes" id="UP000314294">
    <property type="component" value="Unassembled WGS sequence"/>
</dbReference>
<evidence type="ECO:0000313" key="1">
    <source>
        <dbReference type="EMBL" id="TNN37871.1"/>
    </source>
</evidence>
<protein>
    <submittedName>
        <fullName evidence="1">Uncharacterized protein</fullName>
    </submittedName>
</protein>
<sequence>MVGFHGNLGSGGGNAAISRRPLVKLDMQLSDALQVGPGLPISGHEALSRCSLPLLGRLTPPPLQVN</sequence>
<keyword evidence="2" id="KW-1185">Reference proteome</keyword>
<comment type="caution">
    <text evidence="1">The sequence shown here is derived from an EMBL/GenBank/DDBJ whole genome shotgun (WGS) entry which is preliminary data.</text>
</comment>